<organism evidence="3 4">
    <name type="scientific">Hirsutella minnesotensis 3608</name>
    <dbReference type="NCBI Taxonomy" id="1043627"/>
    <lineage>
        <taxon>Eukaryota</taxon>
        <taxon>Fungi</taxon>
        <taxon>Dikarya</taxon>
        <taxon>Ascomycota</taxon>
        <taxon>Pezizomycotina</taxon>
        <taxon>Sordariomycetes</taxon>
        <taxon>Hypocreomycetidae</taxon>
        <taxon>Hypocreales</taxon>
        <taxon>Ophiocordycipitaceae</taxon>
        <taxon>Hirsutella</taxon>
    </lineage>
</organism>
<evidence type="ECO:0000256" key="1">
    <source>
        <dbReference type="ARBA" id="ARBA00023125"/>
    </source>
</evidence>
<dbReference type="EMBL" id="KQ030714">
    <property type="protein sequence ID" value="KJZ69467.1"/>
    <property type="molecule type" value="Genomic_DNA"/>
</dbReference>
<dbReference type="InterPro" id="IPR050863">
    <property type="entry name" value="CenT-Element_Derived"/>
</dbReference>
<evidence type="ECO:0000313" key="3">
    <source>
        <dbReference type="EMBL" id="KJZ69467.1"/>
    </source>
</evidence>
<keyword evidence="4" id="KW-1185">Reference proteome</keyword>
<dbReference type="Pfam" id="PF03184">
    <property type="entry name" value="DDE_1"/>
    <property type="match status" value="1"/>
</dbReference>
<gene>
    <name evidence="3" type="ORF">HIM_11150</name>
</gene>
<dbReference type="GO" id="GO:0005634">
    <property type="term" value="C:nucleus"/>
    <property type="evidence" value="ECO:0007669"/>
    <property type="project" value="TreeGrafter"/>
</dbReference>
<dbReference type="OrthoDB" id="5103739at2759"/>
<dbReference type="PROSITE" id="PS51253">
    <property type="entry name" value="HTH_CENPB"/>
    <property type="match status" value="1"/>
</dbReference>
<protein>
    <recommendedName>
        <fullName evidence="2">HTH CENPB-type domain-containing protein</fullName>
    </recommendedName>
</protein>
<evidence type="ECO:0000313" key="4">
    <source>
        <dbReference type="Proteomes" id="UP000054481"/>
    </source>
</evidence>
<dbReference type="Proteomes" id="UP000054481">
    <property type="component" value="Unassembled WGS sequence"/>
</dbReference>
<dbReference type="GO" id="GO:0003677">
    <property type="term" value="F:DNA binding"/>
    <property type="evidence" value="ECO:0007669"/>
    <property type="project" value="UniProtKB-KW"/>
</dbReference>
<dbReference type="PANTHER" id="PTHR19303:SF74">
    <property type="entry name" value="POGO TRANSPOSABLE ELEMENT WITH KRAB DOMAIN"/>
    <property type="match status" value="1"/>
</dbReference>
<feature type="domain" description="HTH CENPB-type" evidence="2">
    <location>
        <begin position="64"/>
        <end position="135"/>
    </location>
</feature>
<evidence type="ECO:0000259" key="2">
    <source>
        <dbReference type="PROSITE" id="PS51253"/>
    </source>
</evidence>
<dbReference type="AlphaFoldDB" id="A0A0F7ZWS2"/>
<dbReference type="InterPro" id="IPR004875">
    <property type="entry name" value="DDE_SF_endonuclease_dom"/>
</dbReference>
<proteinExistence type="predicted"/>
<sequence length="481" mass="54859">MTQRVEEAAFAVIHSRELAQRPHRSVKHSKKPLSIRVAATAYGVAPATLARAVKRLTSQETLAAPVGRPPIFNSDEDDAIVVYIMWMEQGGFPATRQQIEAAAMTLRRRRDPEAPMLSRSWYRRWIEAHPQVRRSTVKAVERDRKSFEMTDIENLRKFFTRFRNLVERHKVGPSDIWNEDECGVRIGSIRERITVVVVRTTRHRRPEVIDPGNRESCTLIGAVNAVGDAMPPWVVFKVFPSESWAETEGSGDIRFARSDTGFSNAEITLDWVHHFNIVSWQRSARAQRTGKTLEQWFGCTAWCTNPNNLTASQNPILRPKHEKIFRVLIIDGFTGHTDLEFIEYCIKFDILVIIFPSHSTHLLQPLDVGVFQQLKNEQQKNLREFLLDGNLNFSRHDFLASLQTIFDEGFTKHNIISGFTRTGLWPVTEDYAIAKLLESQKKSRLPVNPAYASLLPAEDRWQQSASVIRESVTSTSGIATS</sequence>
<reference evidence="3 4" key="1">
    <citation type="journal article" date="2014" name="Genome Biol. Evol.">
        <title>Comparative genomics and transcriptomics analyses reveal divergent lifestyle features of nematode endoparasitic fungus Hirsutella minnesotensis.</title>
        <authorList>
            <person name="Lai Y."/>
            <person name="Liu K."/>
            <person name="Zhang X."/>
            <person name="Zhang X."/>
            <person name="Li K."/>
            <person name="Wang N."/>
            <person name="Shu C."/>
            <person name="Wu Y."/>
            <person name="Wang C."/>
            <person name="Bushley K.E."/>
            <person name="Xiang M."/>
            <person name="Liu X."/>
        </authorList>
    </citation>
    <scope>NUCLEOTIDE SEQUENCE [LARGE SCALE GENOMIC DNA]</scope>
    <source>
        <strain evidence="3 4">3608</strain>
    </source>
</reference>
<name>A0A0F7ZWS2_9HYPO</name>
<dbReference type="InterPro" id="IPR006600">
    <property type="entry name" value="HTH_CenpB_DNA-bd_dom"/>
</dbReference>
<keyword evidence="1" id="KW-0238">DNA-binding</keyword>
<dbReference type="PANTHER" id="PTHR19303">
    <property type="entry name" value="TRANSPOSON"/>
    <property type="match status" value="1"/>
</dbReference>
<accession>A0A0F7ZWS2</accession>